<feature type="region of interest" description="Disordered" evidence="1">
    <location>
        <begin position="1"/>
        <end position="34"/>
    </location>
</feature>
<organism evidence="2 3">
    <name type="scientific">Bradyrhizobium iriomotense</name>
    <dbReference type="NCBI Taxonomy" id="441950"/>
    <lineage>
        <taxon>Bacteria</taxon>
        <taxon>Pseudomonadati</taxon>
        <taxon>Pseudomonadota</taxon>
        <taxon>Alphaproteobacteria</taxon>
        <taxon>Hyphomicrobiales</taxon>
        <taxon>Nitrobacteraceae</taxon>
        <taxon>Bradyrhizobium</taxon>
    </lineage>
</organism>
<name>A0ABQ6B3Z9_9BRAD</name>
<evidence type="ECO:0000256" key="1">
    <source>
        <dbReference type="SAM" id="MobiDB-lite"/>
    </source>
</evidence>
<dbReference type="Proteomes" id="UP001156905">
    <property type="component" value="Unassembled WGS sequence"/>
</dbReference>
<keyword evidence="3" id="KW-1185">Reference proteome</keyword>
<accession>A0ABQ6B3Z9</accession>
<reference evidence="3" key="1">
    <citation type="journal article" date="2019" name="Int. J. Syst. Evol. Microbiol.">
        <title>The Global Catalogue of Microorganisms (GCM) 10K type strain sequencing project: providing services to taxonomists for standard genome sequencing and annotation.</title>
        <authorList>
            <consortium name="The Broad Institute Genomics Platform"/>
            <consortium name="The Broad Institute Genome Sequencing Center for Infectious Disease"/>
            <person name="Wu L."/>
            <person name="Ma J."/>
        </authorList>
    </citation>
    <scope>NUCLEOTIDE SEQUENCE [LARGE SCALE GENOMIC DNA]</scope>
    <source>
        <strain evidence="3">NBRC 102520</strain>
    </source>
</reference>
<gene>
    <name evidence="2" type="ORF">GCM10007857_58570</name>
</gene>
<comment type="caution">
    <text evidence="2">The sequence shown here is derived from an EMBL/GenBank/DDBJ whole genome shotgun (WGS) entry which is preliminary data.</text>
</comment>
<evidence type="ECO:0000313" key="2">
    <source>
        <dbReference type="EMBL" id="GLR89144.1"/>
    </source>
</evidence>
<dbReference type="EMBL" id="BSOW01000023">
    <property type="protein sequence ID" value="GLR89144.1"/>
    <property type="molecule type" value="Genomic_DNA"/>
</dbReference>
<evidence type="ECO:0000313" key="3">
    <source>
        <dbReference type="Proteomes" id="UP001156905"/>
    </source>
</evidence>
<proteinExistence type="predicted"/>
<protein>
    <submittedName>
        <fullName evidence="2">Uncharacterized protein</fullName>
    </submittedName>
</protein>
<sequence length="94" mass="10237">MAGGKGSLVPEIKQRDLLTQQERATNIGRGDGRKVHEMASLRENEPRAFGPLSWSWLAARGGHCFGPTVPVCFSRADLTQPDTAFPVLGLVYIT</sequence>